<dbReference type="Gene3D" id="1.20.1280.50">
    <property type="match status" value="1"/>
</dbReference>
<dbReference type="InterPro" id="IPR032675">
    <property type="entry name" value="LRR_dom_sf"/>
</dbReference>
<reference evidence="1 2" key="1">
    <citation type="submission" date="2014-04" db="EMBL/GenBank/DDBJ databases">
        <authorList>
            <consortium name="DOE Joint Genome Institute"/>
            <person name="Kuo A."/>
            <person name="Tarkka M."/>
            <person name="Buscot F."/>
            <person name="Kohler A."/>
            <person name="Nagy L.G."/>
            <person name="Floudas D."/>
            <person name="Copeland A."/>
            <person name="Barry K.W."/>
            <person name="Cichocki N."/>
            <person name="Veneault-Fourrey C."/>
            <person name="LaButti K."/>
            <person name="Lindquist E.A."/>
            <person name="Lipzen A."/>
            <person name="Lundell T."/>
            <person name="Morin E."/>
            <person name="Murat C."/>
            <person name="Sun H."/>
            <person name="Tunlid A."/>
            <person name="Henrissat B."/>
            <person name="Grigoriev I.V."/>
            <person name="Hibbett D.S."/>
            <person name="Martin F."/>
            <person name="Nordberg H.P."/>
            <person name="Cantor M.N."/>
            <person name="Hua S.X."/>
        </authorList>
    </citation>
    <scope>NUCLEOTIDE SEQUENCE [LARGE SCALE GENOMIC DNA]</scope>
    <source>
        <strain evidence="1 2">F 1598</strain>
    </source>
</reference>
<protein>
    <submittedName>
        <fullName evidence="1">Uncharacterized protein</fullName>
    </submittedName>
</protein>
<dbReference type="EMBL" id="KN833036">
    <property type="protein sequence ID" value="KIM76300.1"/>
    <property type="molecule type" value="Genomic_DNA"/>
</dbReference>
<dbReference type="OrthoDB" id="2886770at2759"/>
<dbReference type="HOGENOM" id="CLU_018544_12_1_1"/>
<dbReference type="Gene3D" id="3.80.10.10">
    <property type="entry name" value="Ribonuclease Inhibitor"/>
    <property type="match status" value="1"/>
</dbReference>
<dbReference type="Proteomes" id="UP000054166">
    <property type="component" value="Unassembled WGS sequence"/>
</dbReference>
<gene>
    <name evidence="1" type="ORF">PILCRDRAFT_826478</name>
</gene>
<sequence length="507" mass="57764">MSESVLCAKCGHTVANDIELPTTPVPDLLGGHYIASESQAQMICDTISVAQADILRLDGEITRLKAVLDGLTRKRDALQTYTHLHTALVAPIRRLPPEVLSEIFLHYKDENNFSHPRLNKAPLLLGGVCSRWRTIALSTPWLWTSFALTIRPKYLKSDAMLAKTWLARAGRCPLTIRLASQGIYQNPMKLLMKEFLRHCEQWYDIHISIPRPVLESLTPAKYRLPRLQKLNLDIELYGPLGIFECAPRLRWLKLASDLDPSMVKVPWNQIEYFDMGMREIDNTLEMLRATPNLEECGVILISSESRQSHSSVQLLHLRSMTIIGNPSYFFDMLLLPKLQEISIFCSRWTATSKFTSLLSRCSLAKLSLNLGDPLSDNDMIQILQACPSLVQLDLHRQHLSTSFLVQFAYRRAPENSTTQQLVPMLHTMNVDYRGTEFNIFDFADAIRSRIISNSEDPVSDSIPRLQTVKIHHKRPFHTPDLATLSRLRQLRESGLEISFLQDGKDIL</sequence>
<dbReference type="STRING" id="765440.A0A0C3EUV5"/>
<evidence type="ECO:0000313" key="2">
    <source>
        <dbReference type="Proteomes" id="UP000054166"/>
    </source>
</evidence>
<name>A0A0C3EUV5_PILCF</name>
<accession>A0A0C3EUV5</accession>
<dbReference type="InParanoid" id="A0A0C3EUV5"/>
<organism evidence="1 2">
    <name type="scientific">Piloderma croceum (strain F 1598)</name>
    <dbReference type="NCBI Taxonomy" id="765440"/>
    <lineage>
        <taxon>Eukaryota</taxon>
        <taxon>Fungi</taxon>
        <taxon>Dikarya</taxon>
        <taxon>Basidiomycota</taxon>
        <taxon>Agaricomycotina</taxon>
        <taxon>Agaricomycetes</taxon>
        <taxon>Agaricomycetidae</taxon>
        <taxon>Atheliales</taxon>
        <taxon>Atheliaceae</taxon>
        <taxon>Piloderma</taxon>
    </lineage>
</organism>
<dbReference type="SUPFAM" id="SSF52047">
    <property type="entry name" value="RNI-like"/>
    <property type="match status" value="1"/>
</dbReference>
<dbReference type="AlphaFoldDB" id="A0A0C3EUV5"/>
<reference evidence="2" key="2">
    <citation type="submission" date="2015-01" db="EMBL/GenBank/DDBJ databases">
        <title>Evolutionary Origins and Diversification of the Mycorrhizal Mutualists.</title>
        <authorList>
            <consortium name="DOE Joint Genome Institute"/>
            <consortium name="Mycorrhizal Genomics Consortium"/>
            <person name="Kohler A."/>
            <person name="Kuo A."/>
            <person name="Nagy L.G."/>
            <person name="Floudas D."/>
            <person name="Copeland A."/>
            <person name="Barry K.W."/>
            <person name="Cichocki N."/>
            <person name="Veneault-Fourrey C."/>
            <person name="LaButti K."/>
            <person name="Lindquist E.A."/>
            <person name="Lipzen A."/>
            <person name="Lundell T."/>
            <person name="Morin E."/>
            <person name="Murat C."/>
            <person name="Riley R."/>
            <person name="Ohm R."/>
            <person name="Sun H."/>
            <person name="Tunlid A."/>
            <person name="Henrissat B."/>
            <person name="Grigoriev I.V."/>
            <person name="Hibbett D.S."/>
            <person name="Martin F."/>
        </authorList>
    </citation>
    <scope>NUCLEOTIDE SEQUENCE [LARGE SCALE GENOMIC DNA]</scope>
    <source>
        <strain evidence="2">F 1598</strain>
    </source>
</reference>
<keyword evidence="2" id="KW-1185">Reference proteome</keyword>
<proteinExistence type="predicted"/>
<evidence type="ECO:0000313" key="1">
    <source>
        <dbReference type="EMBL" id="KIM76300.1"/>
    </source>
</evidence>